<evidence type="ECO:0000313" key="13">
    <source>
        <dbReference type="EMBL" id="GAA5530294.1"/>
    </source>
</evidence>
<evidence type="ECO:0000313" key="14">
    <source>
        <dbReference type="Proteomes" id="UP001428290"/>
    </source>
</evidence>
<keyword evidence="5 10" id="KW-0547">Nucleotide-binding</keyword>
<dbReference type="PROSITE" id="PS01011">
    <property type="entry name" value="FOLYLPOLYGLU_SYNT_1"/>
    <property type="match status" value="1"/>
</dbReference>
<accession>A0ABP9X4I1</accession>
<gene>
    <name evidence="13" type="primary">fpgS</name>
    <name evidence="13" type="ORF">Hgul01_04112</name>
</gene>
<evidence type="ECO:0000256" key="2">
    <source>
        <dbReference type="ARBA" id="ARBA00013025"/>
    </source>
</evidence>
<dbReference type="SUPFAM" id="SSF53244">
    <property type="entry name" value="MurD-like peptide ligases, peptide-binding domain"/>
    <property type="match status" value="1"/>
</dbReference>
<evidence type="ECO:0000256" key="7">
    <source>
        <dbReference type="ARBA" id="ARBA00022842"/>
    </source>
</evidence>
<dbReference type="InterPro" id="IPR018109">
    <property type="entry name" value="Folylpolyglutamate_synth_CS"/>
</dbReference>
<keyword evidence="7" id="KW-0460">Magnesium</keyword>
<protein>
    <recommendedName>
        <fullName evidence="2">tetrahydrofolate synthase</fullName>
        <ecNumber evidence="2">6.3.2.17</ecNumber>
    </recommendedName>
    <alternativeName>
        <fullName evidence="8">Tetrahydrofolylpolyglutamate synthase</fullName>
    </alternativeName>
</protein>
<keyword evidence="4" id="KW-0479">Metal-binding</keyword>
<name>A0ABP9X4I1_9CHLR</name>
<dbReference type="Proteomes" id="UP001428290">
    <property type="component" value="Unassembled WGS sequence"/>
</dbReference>
<dbReference type="PANTHER" id="PTHR11136:SF0">
    <property type="entry name" value="DIHYDROFOLATE SYNTHETASE-RELATED"/>
    <property type="match status" value="1"/>
</dbReference>
<evidence type="ECO:0000256" key="4">
    <source>
        <dbReference type="ARBA" id="ARBA00022723"/>
    </source>
</evidence>
<comment type="catalytic activity">
    <reaction evidence="9">
        <text>(6S)-5,6,7,8-tetrahydrofolyl-(gamma-L-Glu)(n) + L-glutamate + ATP = (6S)-5,6,7,8-tetrahydrofolyl-(gamma-L-Glu)(n+1) + ADP + phosphate + H(+)</text>
        <dbReference type="Rhea" id="RHEA:10580"/>
        <dbReference type="Rhea" id="RHEA-COMP:14738"/>
        <dbReference type="Rhea" id="RHEA-COMP:14740"/>
        <dbReference type="ChEBI" id="CHEBI:15378"/>
        <dbReference type="ChEBI" id="CHEBI:29985"/>
        <dbReference type="ChEBI" id="CHEBI:30616"/>
        <dbReference type="ChEBI" id="CHEBI:43474"/>
        <dbReference type="ChEBI" id="CHEBI:141005"/>
        <dbReference type="ChEBI" id="CHEBI:456216"/>
        <dbReference type="EC" id="6.3.2.17"/>
    </reaction>
</comment>
<dbReference type="NCBIfam" id="TIGR01499">
    <property type="entry name" value="folC"/>
    <property type="match status" value="1"/>
</dbReference>
<evidence type="ECO:0000256" key="8">
    <source>
        <dbReference type="ARBA" id="ARBA00030592"/>
    </source>
</evidence>
<keyword evidence="14" id="KW-1185">Reference proteome</keyword>
<dbReference type="InterPro" id="IPR001645">
    <property type="entry name" value="Folylpolyglutamate_synth"/>
</dbReference>
<dbReference type="RefSeq" id="WP_345723891.1">
    <property type="nucleotide sequence ID" value="NZ_BAABRU010000017.1"/>
</dbReference>
<dbReference type="InterPro" id="IPR004101">
    <property type="entry name" value="Mur_ligase_C"/>
</dbReference>
<comment type="caution">
    <text evidence="13">The sequence shown here is derived from an EMBL/GenBank/DDBJ whole genome shotgun (WGS) entry which is preliminary data.</text>
</comment>
<dbReference type="EC" id="6.3.2.17" evidence="2"/>
<dbReference type="PANTHER" id="PTHR11136">
    <property type="entry name" value="FOLYLPOLYGLUTAMATE SYNTHASE-RELATED"/>
    <property type="match status" value="1"/>
</dbReference>
<feature type="domain" description="Mur ligase central" evidence="12">
    <location>
        <begin position="53"/>
        <end position="271"/>
    </location>
</feature>
<keyword evidence="3 10" id="KW-0436">Ligase</keyword>
<dbReference type="Gene3D" id="3.40.1190.10">
    <property type="entry name" value="Mur-like, catalytic domain"/>
    <property type="match status" value="1"/>
</dbReference>
<dbReference type="PIRSF" id="PIRSF001563">
    <property type="entry name" value="Folylpolyglu_synth"/>
    <property type="match status" value="1"/>
</dbReference>
<dbReference type="InterPro" id="IPR036615">
    <property type="entry name" value="Mur_ligase_C_dom_sf"/>
</dbReference>
<evidence type="ECO:0000256" key="3">
    <source>
        <dbReference type="ARBA" id="ARBA00022598"/>
    </source>
</evidence>
<evidence type="ECO:0000259" key="12">
    <source>
        <dbReference type="Pfam" id="PF08245"/>
    </source>
</evidence>
<dbReference type="SUPFAM" id="SSF53623">
    <property type="entry name" value="MurD-like peptide ligases, catalytic domain"/>
    <property type="match status" value="1"/>
</dbReference>
<evidence type="ECO:0000256" key="10">
    <source>
        <dbReference type="PIRNR" id="PIRNR001563"/>
    </source>
</evidence>
<reference evidence="13 14" key="1">
    <citation type="submission" date="2024-02" db="EMBL/GenBank/DDBJ databases">
        <title>Herpetosiphon gulosus NBRC 112829.</title>
        <authorList>
            <person name="Ichikawa N."/>
            <person name="Katano-Makiyama Y."/>
            <person name="Hidaka K."/>
        </authorList>
    </citation>
    <scope>NUCLEOTIDE SEQUENCE [LARGE SCALE GENOMIC DNA]</scope>
    <source>
        <strain evidence="13 14">NBRC 112829</strain>
    </source>
</reference>
<proteinExistence type="inferred from homology"/>
<feature type="domain" description="Mur ligase C-terminal" evidence="11">
    <location>
        <begin position="299"/>
        <end position="418"/>
    </location>
</feature>
<evidence type="ECO:0000256" key="9">
    <source>
        <dbReference type="ARBA" id="ARBA00047493"/>
    </source>
</evidence>
<comment type="similarity">
    <text evidence="1 10">Belongs to the folylpolyglutamate synthase family.</text>
</comment>
<dbReference type="InterPro" id="IPR013221">
    <property type="entry name" value="Mur_ligase_cen"/>
</dbReference>
<evidence type="ECO:0000256" key="1">
    <source>
        <dbReference type="ARBA" id="ARBA00008276"/>
    </source>
</evidence>
<dbReference type="InterPro" id="IPR036565">
    <property type="entry name" value="Mur-like_cat_sf"/>
</dbReference>
<sequence>MLQTYQDAMDWIYSFLDSEKKLPKNPTEFNLPRVKAMLELLGNPQLRYPAVIVAGTKGKGSTCAFLESIIRQSGLKVGFFSSPHLHSYRERMQINREPISQSQLVDLINEVRPLLEPLDPEIGSPTTYEIGVVLGLYYFATQAIELAVLEIGLGGRYDAINTVNPVLSVIASISYDHTAILGDTLAKIAYEKAGIIKQYVPVISTVQQAEAAEVIAQVAAEQTAPLFIAGMAGLQEQASGVVAEYPLVIVPDQLGLKGDFQMQNAQLATSAALLLRELGFPISDDAIRQGLATTQWPARFEQIANEPLTLVDGAHNGDSARVLLQALKQHYPNRPLTLVLGTSSDKDIQAIIQQLANSATHLITTCSRHPRALAPEKLAELIQQQVNRPVHQTNSVAEALTLAQQLTSAAGLICVTGSLFVAAEARETHGLAQPD</sequence>
<dbReference type="Pfam" id="PF02875">
    <property type="entry name" value="Mur_ligase_C"/>
    <property type="match status" value="1"/>
</dbReference>
<dbReference type="EMBL" id="BAABRU010000017">
    <property type="protein sequence ID" value="GAA5530294.1"/>
    <property type="molecule type" value="Genomic_DNA"/>
</dbReference>
<evidence type="ECO:0000256" key="5">
    <source>
        <dbReference type="ARBA" id="ARBA00022741"/>
    </source>
</evidence>
<keyword evidence="6 10" id="KW-0067">ATP-binding</keyword>
<dbReference type="Gene3D" id="3.90.190.20">
    <property type="entry name" value="Mur ligase, C-terminal domain"/>
    <property type="match status" value="1"/>
</dbReference>
<evidence type="ECO:0000256" key="6">
    <source>
        <dbReference type="ARBA" id="ARBA00022840"/>
    </source>
</evidence>
<organism evidence="13 14">
    <name type="scientific">Herpetosiphon gulosus</name>
    <dbReference type="NCBI Taxonomy" id="1973496"/>
    <lineage>
        <taxon>Bacteria</taxon>
        <taxon>Bacillati</taxon>
        <taxon>Chloroflexota</taxon>
        <taxon>Chloroflexia</taxon>
        <taxon>Herpetosiphonales</taxon>
        <taxon>Herpetosiphonaceae</taxon>
        <taxon>Herpetosiphon</taxon>
    </lineage>
</organism>
<evidence type="ECO:0000259" key="11">
    <source>
        <dbReference type="Pfam" id="PF02875"/>
    </source>
</evidence>
<dbReference type="Pfam" id="PF08245">
    <property type="entry name" value="Mur_ligase_M"/>
    <property type="match status" value="1"/>
</dbReference>